<keyword evidence="2" id="KW-1185">Reference proteome</keyword>
<sequence length="290" mass="34236">MTTIYSKSLKIADEQKLSTIVAVMDQALYCEAQQIRWSNNEYEERIILRLGEFHTLMSFLAIIGKRFRDAELEDIFIESGLVAQNSLNGVMNGHHYNRSIRAHKIMAEALESLRWQSFIEQTDKTTVDIVNTTSEELYLSYKNKTFLNILEQENIDSVLKTYSNYVKQHCLESPTFKFWTSYLEMVEIMLLFQRATREGNWILHLSTVSIMMPWYFAYDRVNYARYLPVYWTEMVNLEERHPSIYQEFLKGHFVVQRQQECGFNLTACDQVIEQTFNRESKSKGGLTYHT</sequence>
<proteinExistence type="predicted"/>
<dbReference type="PANTHER" id="PTHR47018">
    <property type="entry name" value="CXC DOMAIN-CONTAINING PROTEIN-RELATED"/>
    <property type="match status" value="1"/>
</dbReference>
<accession>A0A4Y2BXF2</accession>
<protein>
    <submittedName>
        <fullName evidence="1">Uncharacterized protein</fullName>
    </submittedName>
</protein>
<dbReference type="Proteomes" id="UP000499080">
    <property type="component" value="Unassembled WGS sequence"/>
</dbReference>
<dbReference type="PANTHER" id="PTHR47018:SF3">
    <property type="entry name" value="MYCBP-ASSOCIATED PROTEIN"/>
    <property type="match status" value="1"/>
</dbReference>
<dbReference type="EMBL" id="BGPR01000118">
    <property type="protein sequence ID" value="GBL96155.1"/>
    <property type="molecule type" value="Genomic_DNA"/>
</dbReference>
<evidence type="ECO:0000313" key="2">
    <source>
        <dbReference type="Proteomes" id="UP000499080"/>
    </source>
</evidence>
<dbReference type="AlphaFoldDB" id="A0A4Y2BXF2"/>
<comment type="caution">
    <text evidence="1">The sequence shown here is derived from an EMBL/GenBank/DDBJ whole genome shotgun (WGS) entry which is preliminary data.</text>
</comment>
<name>A0A4Y2BXF2_ARAVE</name>
<gene>
    <name evidence="1" type="ORF">AVEN_118711_1</name>
</gene>
<dbReference type="OrthoDB" id="6141669at2759"/>
<reference evidence="1 2" key="1">
    <citation type="journal article" date="2019" name="Sci. Rep.">
        <title>Orb-weaving spider Araneus ventricosus genome elucidates the spidroin gene catalogue.</title>
        <authorList>
            <person name="Kono N."/>
            <person name="Nakamura H."/>
            <person name="Ohtoshi R."/>
            <person name="Moran D.A.P."/>
            <person name="Shinohara A."/>
            <person name="Yoshida Y."/>
            <person name="Fujiwara M."/>
            <person name="Mori M."/>
            <person name="Tomita M."/>
            <person name="Arakawa K."/>
        </authorList>
    </citation>
    <scope>NUCLEOTIDE SEQUENCE [LARGE SCALE GENOMIC DNA]</scope>
</reference>
<organism evidence="1 2">
    <name type="scientific">Araneus ventricosus</name>
    <name type="common">Orbweaver spider</name>
    <name type="synonym">Epeira ventricosa</name>
    <dbReference type="NCBI Taxonomy" id="182803"/>
    <lineage>
        <taxon>Eukaryota</taxon>
        <taxon>Metazoa</taxon>
        <taxon>Ecdysozoa</taxon>
        <taxon>Arthropoda</taxon>
        <taxon>Chelicerata</taxon>
        <taxon>Arachnida</taxon>
        <taxon>Araneae</taxon>
        <taxon>Araneomorphae</taxon>
        <taxon>Entelegynae</taxon>
        <taxon>Araneoidea</taxon>
        <taxon>Araneidae</taxon>
        <taxon>Araneus</taxon>
    </lineage>
</organism>
<evidence type="ECO:0000313" key="1">
    <source>
        <dbReference type="EMBL" id="GBL96155.1"/>
    </source>
</evidence>